<proteinExistence type="inferred from homology"/>
<keyword evidence="7" id="KW-0539">Nucleus</keyword>
<sequence length="139" mass="15731">MTVHQCHRTTGLPNVIGCIDGTQIPITAPAQNEGDYVNRKSFHSINVQMHSNVSSIITGEFDGYLLGDRGYPCLLTPYPDRELGPQQHFNVAHCRTRARVEMTIGILKSRFQCLHKHVTSLWHVLFSIILQLLEESTFD</sequence>
<dbReference type="InterPro" id="IPR045249">
    <property type="entry name" value="HARBI1-like"/>
</dbReference>
<dbReference type="Pfam" id="PF13359">
    <property type="entry name" value="DDE_Tnp_4"/>
    <property type="match status" value="1"/>
</dbReference>
<protein>
    <submittedName>
        <fullName evidence="9">Nuclease HARBI1</fullName>
    </submittedName>
</protein>
<evidence type="ECO:0000256" key="7">
    <source>
        <dbReference type="ARBA" id="ARBA00023242"/>
    </source>
</evidence>
<gene>
    <name evidence="9" type="primary">harbi1_104</name>
    <name evidence="9" type="ORF">N1851_024131</name>
</gene>
<evidence type="ECO:0000256" key="4">
    <source>
        <dbReference type="ARBA" id="ARBA00022722"/>
    </source>
</evidence>
<evidence type="ECO:0000259" key="8">
    <source>
        <dbReference type="Pfam" id="PF13359"/>
    </source>
</evidence>
<dbReference type="AlphaFoldDB" id="A0AA47MFM6"/>
<keyword evidence="5" id="KW-0479">Metal-binding</keyword>
<dbReference type="Proteomes" id="UP001174136">
    <property type="component" value="Unassembled WGS sequence"/>
</dbReference>
<comment type="subcellular location">
    <subcellularLocation>
        <location evidence="2">Nucleus</location>
    </subcellularLocation>
</comment>
<keyword evidence="6" id="KW-0378">Hydrolase</keyword>
<evidence type="ECO:0000256" key="6">
    <source>
        <dbReference type="ARBA" id="ARBA00022801"/>
    </source>
</evidence>
<dbReference type="EMBL" id="JAOPHQ010004549">
    <property type="protein sequence ID" value="KAK0139204.1"/>
    <property type="molecule type" value="Genomic_DNA"/>
</dbReference>
<evidence type="ECO:0000256" key="5">
    <source>
        <dbReference type="ARBA" id="ARBA00022723"/>
    </source>
</evidence>
<dbReference type="InterPro" id="IPR027806">
    <property type="entry name" value="HARBI1_dom"/>
</dbReference>
<comment type="similarity">
    <text evidence="3">Belongs to the HARBI1 family.</text>
</comment>
<reference evidence="9" key="1">
    <citation type="journal article" date="2023" name="Front. Mar. Sci.">
        <title>A new Merluccius polli reference genome to investigate the effects of global change in West African waters.</title>
        <authorList>
            <person name="Mateo J.L."/>
            <person name="Blanco-Fernandez C."/>
            <person name="Garcia-Vazquez E."/>
            <person name="Machado-Schiaffino G."/>
        </authorList>
    </citation>
    <scope>NUCLEOTIDE SEQUENCE</scope>
    <source>
        <strain evidence="9">C29</strain>
        <tissue evidence="9">Fin</tissue>
    </source>
</reference>
<evidence type="ECO:0000256" key="1">
    <source>
        <dbReference type="ARBA" id="ARBA00001968"/>
    </source>
</evidence>
<dbReference type="GO" id="GO:0004518">
    <property type="term" value="F:nuclease activity"/>
    <property type="evidence" value="ECO:0007669"/>
    <property type="project" value="UniProtKB-KW"/>
</dbReference>
<dbReference type="PANTHER" id="PTHR22930:SF267">
    <property type="entry name" value="NUCLEASE HARBI1-RELATED"/>
    <property type="match status" value="1"/>
</dbReference>
<name>A0AA47MFM6_MERPO</name>
<feature type="domain" description="DDE Tnp4" evidence="8">
    <location>
        <begin position="63"/>
        <end position="118"/>
    </location>
</feature>
<dbReference type="GO" id="GO:0016787">
    <property type="term" value="F:hydrolase activity"/>
    <property type="evidence" value="ECO:0007669"/>
    <property type="project" value="UniProtKB-KW"/>
</dbReference>
<dbReference type="PANTHER" id="PTHR22930">
    <property type="match status" value="1"/>
</dbReference>
<accession>A0AA47MFM6</accession>
<keyword evidence="4" id="KW-0540">Nuclease</keyword>
<evidence type="ECO:0000313" key="10">
    <source>
        <dbReference type="Proteomes" id="UP001174136"/>
    </source>
</evidence>
<evidence type="ECO:0000313" key="9">
    <source>
        <dbReference type="EMBL" id="KAK0139204.1"/>
    </source>
</evidence>
<evidence type="ECO:0000256" key="2">
    <source>
        <dbReference type="ARBA" id="ARBA00004123"/>
    </source>
</evidence>
<evidence type="ECO:0000256" key="3">
    <source>
        <dbReference type="ARBA" id="ARBA00006958"/>
    </source>
</evidence>
<organism evidence="9 10">
    <name type="scientific">Merluccius polli</name>
    <name type="common">Benguela hake</name>
    <name type="synonym">Merluccius cadenati</name>
    <dbReference type="NCBI Taxonomy" id="89951"/>
    <lineage>
        <taxon>Eukaryota</taxon>
        <taxon>Metazoa</taxon>
        <taxon>Chordata</taxon>
        <taxon>Craniata</taxon>
        <taxon>Vertebrata</taxon>
        <taxon>Euteleostomi</taxon>
        <taxon>Actinopterygii</taxon>
        <taxon>Neopterygii</taxon>
        <taxon>Teleostei</taxon>
        <taxon>Neoteleostei</taxon>
        <taxon>Acanthomorphata</taxon>
        <taxon>Zeiogadaria</taxon>
        <taxon>Gadariae</taxon>
        <taxon>Gadiformes</taxon>
        <taxon>Gadoidei</taxon>
        <taxon>Merlucciidae</taxon>
        <taxon>Merluccius</taxon>
    </lineage>
</organism>
<keyword evidence="10" id="KW-1185">Reference proteome</keyword>
<comment type="caution">
    <text evidence="9">The sequence shown here is derived from an EMBL/GenBank/DDBJ whole genome shotgun (WGS) entry which is preliminary data.</text>
</comment>
<dbReference type="GO" id="GO:0005634">
    <property type="term" value="C:nucleus"/>
    <property type="evidence" value="ECO:0007669"/>
    <property type="project" value="UniProtKB-SubCell"/>
</dbReference>
<comment type="cofactor">
    <cofactor evidence="1">
        <name>a divalent metal cation</name>
        <dbReference type="ChEBI" id="CHEBI:60240"/>
    </cofactor>
</comment>
<dbReference type="GO" id="GO:0046872">
    <property type="term" value="F:metal ion binding"/>
    <property type="evidence" value="ECO:0007669"/>
    <property type="project" value="UniProtKB-KW"/>
</dbReference>